<name>A0ABS4TUY0_9PSEU</name>
<dbReference type="PANTHER" id="PTHR38050">
    <property type="match status" value="1"/>
</dbReference>
<proteinExistence type="inferred from homology"/>
<dbReference type="Proteomes" id="UP001519332">
    <property type="component" value="Unassembled WGS sequence"/>
</dbReference>
<evidence type="ECO:0000256" key="4">
    <source>
        <dbReference type="ARBA" id="ARBA00022651"/>
    </source>
</evidence>
<dbReference type="CDD" id="cd00161">
    <property type="entry name" value="beta-trefoil_Ricin-like"/>
    <property type="match status" value="1"/>
</dbReference>
<feature type="chain" id="PRO_5047447953" evidence="10">
    <location>
        <begin position="28"/>
        <end position="452"/>
    </location>
</feature>
<comment type="function">
    <text evidence="9">Involved in degradation of plant cell walls. Hydrolyzes the feruloyl-arabinose ester bond in arabinoxylans, and the feruloyl-galactose ester bond in pectin. Active against paranitrophenyl-acetate, methyl ferulate and wheat arabinoxylan.</text>
</comment>
<evidence type="ECO:0000256" key="5">
    <source>
        <dbReference type="ARBA" id="ARBA00022729"/>
    </source>
</evidence>
<dbReference type="InterPro" id="IPR029058">
    <property type="entry name" value="AB_hydrolase_fold"/>
</dbReference>
<evidence type="ECO:0000256" key="8">
    <source>
        <dbReference type="ARBA" id="ARBA00023326"/>
    </source>
</evidence>
<evidence type="ECO:0000259" key="11">
    <source>
        <dbReference type="SMART" id="SM00458"/>
    </source>
</evidence>
<comment type="caution">
    <text evidence="12">The sequence shown here is derived from an EMBL/GenBank/DDBJ whole genome shotgun (WGS) entry which is preliminary data.</text>
</comment>
<evidence type="ECO:0000313" key="13">
    <source>
        <dbReference type="Proteomes" id="UP001519332"/>
    </source>
</evidence>
<evidence type="ECO:0000256" key="7">
    <source>
        <dbReference type="ARBA" id="ARBA00023277"/>
    </source>
</evidence>
<sequence length="452" mass="47398">MPRCRSFFRSLAATALLVLAASGTAQASPDAAESPAGVGIAASTAGCGKAPALASGTHTIQSNGKSRSFILKVPDTYDNNYAHRLAFGFHWLGGTAQQVASGGSDGYAWAYYGMQSQAGNSTIFVAPQGINNGWPNSGGEDVTFTDDMIRVIGNALCVDTTQLFSVGFSYGGAMSYSLACSRATVFRAVAAIASPNGISGCSGGTQPIAYMGIHGISDNIAGGRAQRDRFVRNNGCTPQNAPEPAGGSRTHISTNYSGCRAGYPVVWAAFDGGHQQGPVDNCAGCESGARSWVKPELWRFFTQFSSTPPQPPVQVGVNYRLVAQHSNKVAEITGSSTAAGALLRQWSSTSATNQQFDFLDSGDGYYRVRARHSGLVLQVADSSSGADISQQPDTNATSQQWRVVDQGGSVSLVNRQSGLAMDVWQVSTADGARISQWTVSGAANQRFQLQRA</sequence>
<comment type="subcellular location">
    <subcellularLocation>
        <location evidence="1">Secreted</location>
    </subcellularLocation>
</comment>
<reference evidence="12 13" key="1">
    <citation type="submission" date="2021-03" db="EMBL/GenBank/DDBJ databases">
        <title>Sequencing the genomes of 1000 actinobacteria strains.</title>
        <authorList>
            <person name="Klenk H.-P."/>
        </authorList>
    </citation>
    <scope>NUCLEOTIDE SEQUENCE [LARGE SCALE GENOMIC DNA]</scope>
    <source>
        <strain evidence="12 13">DSM 46670</strain>
    </source>
</reference>
<dbReference type="PANTHER" id="PTHR38050:SF1">
    <property type="entry name" value="FERULOYL ESTERASE C"/>
    <property type="match status" value="1"/>
</dbReference>
<dbReference type="Pfam" id="PF14200">
    <property type="entry name" value="RicinB_lectin_2"/>
    <property type="match status" value="1"/>
</dbReference>
<keyword evidence="7" id="KW-0119">Carbohydrate metabolism</keyword>
<dbReference type="SUPFAM" id="SSF50370">
    <property type="entry name" value="Ricin B-like lectins"/>
    <property type="match status" value="1"/>
</dbReference>
<accession>A0ABS4TUY0</accession>
<evidence type="ECO:0000256" key="3">
    <source>
        <dbReference type="ARBA" id="ARBA00022525"/>
    </source>
</evidence>
<evidence type="ECO:0000256" key="1">
    <source>
        <dbReference type="ARBA" id="ARBA00004613"/>
    </source>
</evidence>
<feature type="signal peptide" evidence="10">
    <location>
        <begin position="1"/>
        <end position="27"/>
    </location>
</feature>
<dbReference type="PROSITE" id="PS50231">
    <property type="entry name" value="RICIN_B_LECTIN"/>
    <property type="match status" value="1"/>
</dbReference>
<keyword evidence="3" id="KW-0964">Secreted</keyword>
<protein>
    <submittedName>
        <fullName evidence="12">Poly(3-hydroxybutyrate) depolymerase</fullName>
    </submittedName>
</protein>
<dbReference type="InterPro" id="IPR043595">
    <property type="entry name" value="FaeB/C/D"/>
</dbReference>
<dbReference type="InterPro" id="IPR035992">
    <property type="entry name" value="Ricin_B-like_lectins"/>
</dbReference>
<dbReference type="Gene3D" id="2.80.10.50">
    <property type="match status" value="1"/>
</dbReference>
<dbReference type="RefSeq" id="WP_209645259.1">
    <property type="nucleotide sequence ID" value="NZ_JAGINW010000001.1"/>
</dbReference>
<keyword evidence="6" id="KW-0378">Hydrolase</keyword>
<dbReference type="InterPro" id="IPR000772">
    <property type="entry name" value="Ricin_B_lectin"/>
</dbReference>
<feature type="domain" description="Ricin B lectin" evidence="11">
    <location>
        <begin position="315"/>
        <end position="450"/>
    </location>
</feature>
<dbReference type="Gene3D" id="3.40.50.1820">
    <property type="entry name" value="alpha/beta hydrolase"/>
    <property type="match status" value="1"/>
</dbReference>
<keyword evidence="4" id="KW-0858">Xylan degradation</keyword>
<evidence type="ECO:0000256" key="10">
    <source>
        <dbReference type="SAM" id="SignalP"/>
    </source>
</evidence>
<dbReference type="EMBL" id="JAGINW010000001">
    <property type="protein sequence ID" value="MBP2328219.1"/>
    <property type="molecule type" value="Genomic_DNA"/>
</dbReference>
<keyword evidence="8" id="KW-0624">Polysaccharide degradation</keyword>
<gene>
    <name evidence="12" type="ORF">JOF56_008604</name>
</gene>
<keyword evidence="13" id="KW-1185">Reference proteome</keyword>
<dbReference type="SUPFAM" id="SSF53474">
    <property type="entry name" value="alpha/beta-Hydrolases"/>
    <property type="match status" value="1"/>
</dbReference>
<evidence type="ECO:0000256" key="2">
    <source>
        <dbReference type="ARBA" id="ARBA00010278"/>
    </source>
</evidence>
<comment type="similarity">
    <text evidence="2">Belongs to the faeC family.</text>
</comment>
<organism evidence="12 13">
    <name type="scientific">Kibdelosporangium banguiense</name>
    <dbReference type="NCBI Taxonomy" id="1365924"/>
    <lineage>
        <taxon>Bacteria</taxon>
        <taxon>Bacillati</taxon>
        <taxon>Actinomycetota</taxon>
        <taxon>Actinomycetes</taxon>
        <taxon>Pseudonocardiales</taxon>
        <taxon>Pseudonocardiaceae</taxon>
        <taxon>Kibdelosporangium</taxon>
    </lineage>
</organism>
<evidence type="ECO:0000256" key="9">
    <source>
        <dbReference type="ARBA" id="ARBA00025250"/>
    </source>
</evidence>
<dbReference type="SMART" id="SM00458">
    <property type="entry name" value="RICIN"/>
    <property type="match status" value="1"/>
</dbReference>
<evidence type="ECO:0000256" key="6">
    <source>
        <dbReference type="ARBA" id="ARBA00022801"/>
    </source>
</evidence>
<keyword evidence="5 10" id="KW-0732">Signal</keyword>
<evidence type="ECO:0000313" key="12">
    <source>
        <dbReference type="EMBL" id="MBP2328219.1"/>
    </source>
</evidence>